<dbReference type="RefSeq" id="WP_095502343.1">
    <property type="nucleotide sequence ID" value="NZ_CP046027.1"/>
</dbReference>
<organism evidence="1 2">
    <name type="scientific">Neisseria brasiliensis</name>
    <dbReference type="NCBI Taxonomy" id="2666100"/>
    <lineage>
        <taxon>Bacteria</taxon>
        <taxon>Pseudomonadati</taxon>
        <taxon>Pseudomonadota</taxon>
        <taxon>Betaproteobacteria</taxon>
        <taxon>Neisseriales</taxon>
        <taxon>Neisseriaceae</taxon>
        <taxon>Neisseria</taxon>
    </lineage>
</organism>
<name>A0A5Q3RUV1_9NEIS</name>
<comment type="caution">
    <text evidence="1">The sequence shown here is derived from an EMBL/GenBank/DDBJ whole genome shotgun (WGS) entry which is preliminary data.</text>
</comment>
<dbReference type="AlphaFoldDB" id="A0A5Q3RUV1"/>
<dbReference type="Pfam" id="PF10145">
    <property type="entry name" value="PhageMin_Tail"/>
    <property type="match status" value="1"/>
</dbReference>
<sequence length="835" mass="88902">MSKSLKIDIILNAADKASQQFARVKNAASGLSGNLDKLQKELKETNEASRNLDRLAAARGKLNETAQALNQVRGRQKELLAEIRKGGKATKAQSDEMAKLGKQAEKLNIAQSKQRQELNKYSGRLKEAGVSTSRFADAQRKLAQRHKDTEAAIKKETAAMERLAKIRNMRQSLSDTSSRMAGVGLAAGAHAAVIGRGMMAPVKAYADTETAGTDLRVAMMDSGGKVGADYQEIDALATRLGNKLPGTTADFKNLMTMLVRQGMSTKAILGGTGEAAALLAVQLKKTPEAAAEMAAKLQDATRGSEKEMTAIMDQVQRLFYSGVDDSNILGAFSKLAPALDLMKVKGEEAMKMMAPLVGMLDQSGLVGESAGNALRKVFDRTLDQKKIEKATKGTGISLDFTDGKGNFGGMEKVYAELEKLKGLSDVQKRQIISGIWGDDAETMQALNVMIDKGLDGYKEFEAKLAKQASLKQRVDAQLGTLQNLWDAASGTFTNFLVSMGEAIAPELKALTEWIGGVAEKMQNWAAQNPALANTLMKVAAGAGLAFAVIAAGALVIHGFVAAFSLVFGAVGTVIGIFSKLRMAFVALKVVMALNPITLFAMLAIGALILLWRNWDTVKAALIKGWEWIKKVFRDNPLLAAFTGPIGAIVGLIANFDRLISKAKQVKNALSNMSFSGAASWVGSKIKSVAGFSSGGYTGAGGVNEAAGIVHRGEVVFSQRDVAKFGGWRVVEALRRGGMAALNWGRGKFDAVQSFASGQQSHAPSESGRAAPTLVGAVPVPANFSRSVGHTMPMNISINISGGGSPVDIAREVARQIEDLARQQARRARSAFFDKD</sequence>
<accession>A0A5Q3RUV1</accession>
<dbReference type="EMBL" id="WJXO01000001">
    <property type="protein sequence ID" value="MRN37213.1"/>
    <property type="molecule type" value="Genomic_DNA"/>
</dbReference>
<evidence type="ECO:0000313" key="1">
    <source>
        <dbReference type="EMBL" id="MRN37213.1"/>
    </source>
</evidence>
<protein>
    <submittedName>
        <fullName evidence="1">Phage tail tape measure protein</fullName>
    </submittedName>
</protein>
<reference evidence="1" key="1">
    <citation type="journal article" name="Emerg. Infect. Dis.">
        <title>Two cases of a newly characterized neisseria species.</title>
        <authorList>
            <person name="Mustapha M."/>
            <person name="Lemos A.P.S."/>
            <person name="Harrison L.H."/>
            <person name="Vantyne D."/>
            <person name="Sacchi C.T."/>
        </authorList>
    </citation>
    <scope>NUCLEOTIDE SEQUENCE</scope>
    <source>
        <strain evidence="1">N.95.16</strain>
    </source>
</reference>
<proteinExistence type="predicted"/>
<evidence type="ECO:0000313" key="2">
    <source>
        <dbReference type="Proteomes" id="UP000486297"/>
    </source>
</evidence>
<gene>
    <name evidence="1" type="ORF">GJU80_01495</name>
</gene>
<dbReference type="InterPro" id="IPR010090">
    <property type="entry name" value="Phage_tape_meas"/>
</dbReference>
<dbReference type="NCBIfam" id="TIGR01760">
    <property type="entry name" value="tape_meas_TP901"/>
    <property type="match status" value="1"/>
</dbReference>
<keyword evidence="2" id="KW-1185">Reference proteome</keyword>
<dbReference type="Proteomes" id="UP000486297">
    <property type="component" value="Unassembled WGS sequence"/>
</dbReference>